<dbReference type="AlphaFoldDB" id="A0A2M7H2E6"/>
<evidence type="ECO:0000313" key="1">
    <source>
        <dbReference type="EMBL" id="PIW36401.1"/>
    </source>
</evidence>
<reference evidence="1 2" key="1">
    <citation type="submission" date="2017-09" db="EMBL/GenBank/DDBJ databases">
        <title>Depth-based differentiation of microbial function through sediment-hosted aquifers and enrichment of novel symbionts in the deep terrestrial subsurface.</title>
        <authorList>
            <person name="Probst A.J."/>
            <person name="Ladd B."/>
            <person name="Jarett J.K."/>
            <person name="Geller-Mcgrath D.E."/>
            <person name="Sieber C.M."/>
            <person name="Emerson J.B."/>
            <person name="Anantharaman K."/>
            <person name="Thomas B.C."/>
            <person name="Malmstrom R."/>
            <person name="Stieglmeier M."/>
            <person name="Klingl A."/>
            <person name="Woyke T."/>
            <person name="Ryan C.M."/>
            <person name="Banfield J.F."/>
        </authorList>
    </citation>
    <scope>NUCLEOTIDE SEQUENCE [LARGE SCALE GENOMIC DNA]</scope>
    <source>
        <strain evidence="1">CG15_BIG_FIL_POST_REV_8_21_14_020_45_12</strain>
    </source>
</reference>
<dbReference type="EMBL" id="PFGC01000057">
    <property type="protein sequence ID" value="PIW36401.1"/>
    <property type="molecule type" value="Genomic_DNA"/>
</dbReference>
<protein>
    <recommendedName>
        <fullName evidence="3">Cell surface protein</fullName>
    </recommendedName>
</protein>
<comment type="caution">
    <text evidence="1">The sequence shown here is derived from an EMBL/GenBank/DDBJ whole genome shotgun (WGS) entry which is preliminary data.</text>
</comment>
<evidence type="ECO:0000313" key="2">
    <source>
        <dbReference type="Proteomes" id="UP000230292"/>
    </source>
</evidence>
<dbReference type="PANTHER" id="PTHR47197:SF3">
    <property type="entry name" value="DIHYDRO-HEME D1 DEHYDROGENASE"/>
    <property type="match status" value="1"/>
</dbReference>
<gene>
    <name evidence="1" type="ORF">COW24_05575</name>
</gene>
<name>A0A2M7H2E6_9BACT</name>
<dbReference type="Gene3D" id="2.130.10.10">
    <property type="entry name" value="YVTN repeat-like/Quinoprotein amine dehydrogenase"/>
    <property type="match status" value="1"/>
</dbReference>
<dbReference type="PANTHER" id="PTHR47197">
    <property type="entry name" value="PROTEIN NIRF"/>
    <property type="match status" value="1"/>
</dbReference>
<dbReference type="Proteomes" id="UP000230292">
    <property type="component" value="Unassembled WGS sequence"/>
</dbReference>
<accession>A0A2M7H2E6</accession>
<dbReference type="InterPro" id="IPR051200">
    <property type="entry name" value="Host-pathogen_enzymatic-act"/>
</dbReference>
<dbReference type="InterPro" id="IPR015943">
    <property type="entry name" value="WD40/YVTN_repeat-like_dom_sf"/>
</dbReference>
<sequence>MSTKTRTINITFLVVLTLSFLGFTGKVEAAWNVPSCNPDTVGPTDPSCNVAAPLNVANSAQSKSGALTIQNTLSAAELQVDSTYGGSGTVRITAASGDALSVTQNSTTARGFYLNINSNSPAQEIDQNGTGPGIDIDSSAGTGILVSGSADGINATGGSHGGSFTTTTGSSGLVAEHKGGQDAIRAISGADPSSFALPGTLAAYGADAVRAGSDIGYGVVAVTHGSANSSSILGYSDNAYGVFGYSKNKEGVYGNSDSTTTAYGGYFCNQFTRCAGLGGPVYAGYFNNLVSIQTNSGNASLSVKNSSISTAGRAVVGHTGTASLTALSVALPIGVSGQAYQGYGVLAYSQGATGLYSEGTIGAEIKGSSEGAEIKSSAGGTGLIVKTDTAGLGASISTDQGGTGLQVKTSNSGTTIGTGISVTVDAFANALETNSGHIHNIGAYNGGVIYPNENAGGGLHPNVEVRQSHKISLPNIIGGAENIKPNAIEFDGSDVWVVGSSSTGSGALYRIDVATSRIVESYKLATNEGPTNAKELLHVESDIWHDVIFVFGDNANYQAVPLYDDKSKITAAASTGATGTVNGAVFDGNSIWLATTTGVYDWDFEGAKTSVSAITGINSHDVIFADSYIWASDFANKKVLKIDPTSRAVVATITVGSGPRGLAYDGQYVWVANSTDNSISRINTSNSNIQTVSVSPLGSTPRFLVFDGAKLWITFQNNLVGNFDVSSMTAGKTVSVGNSPQDIAFDGTNVWSANSGSADVSKVPTGTGFGVNPGAYQTGLLIAGQNDVLYCLYVDSTGAFKQSSTLSNCGY</sequence>
<dbReference type="SUPFAM" id="SSF63825">
    <property type="entry name" value="YWTD domain"/>
    <property type="match status" value="1"/>
</dbReference>
<organism evidence="1 2">
    <name type="scientific">Candidatus Kerfeldbacteria bacterium CG15_BIG_FIL_POST_REV_8_21_14_020_45_12</name>
    <dbReference type="NCBI Taxonomy" id="2014247"/>
    <lineage>
        <taxon>Bacteria</taxon>
        <taxon>Candidatus Kerfeldiibacteriota</taxon>
    </lineage>
</organism>
<evidence type="ECO:0008006" key="3">
    <source>
        <dbReference type="Google" id="ProtNLM"/>
    </source>
</evidence>
<proteinExistence type="predicted"/>